<organism evidence="1">
    <name type="scientific">uncultured Phycisphaerae bacterium</name>
    <dbReference type="NCBI Taxonomy" id="904963"/>
    <lineage>
        <taxon>Bacteria</taxon>
        <taxon>Pseudomonadati</taxon>
        <taxon>Planctomycetota</taxon>
        <taxon>Phycisphaerae</taxon>
        <taxon>environmental samples</taxon>
    </lineage>
</organism>
<protein>
    <submittedName>
        <fullName evidence="1">Uncharacterized protein</fullName>
    </submittedName>
</protein>
<dbReference type="AlphaFoldDB" id="A0A6J4QBS3"/>
<dbReference type="EMBL" id="CADCUQ010000951">
    <property type="protein sequence ID" value="CAA9440219.1"/>
    <property type="molecule type" value="Genomic_DNA"/>
</dbReference>
<accession>A0A6J4QBS3</accession>
<evidence type="ECO:0000313" key="1">
    <source>
        <dbReference type="EMBL" id="CAA9440219.1"/>
    </source>
</evidence>
<reference evidence="1" key="1">
    <citation type="submission" date="2020-02" db="EMBL/GenBank/DDBJ databases">
        <authorList>
            <person name="Meier V. D."/>
        </authorList>
    </citation>
    <scope>NUCLEOTIDE SEQUENCE</scope>
    <source>
        <strain evidence="1">AVDCRST_MAG64</strain>
    </source>
</reference>
<name>A0A6J4QBS3_9BACT</name>
<gene>
    <name evidence="1" type="ORF">AVDCRST_MAG64-4134</name>
</gene>
<feature type="non-terminal residue" evidence="1">
    <location>
        <position position="1"/>
    </location>
</feature>
<proteinExistence type="predicted"/>
<sequence length="75" mass="8450">LGPDREVFVRVNLAKIFEGEAPDIYLKPDDQVLVGTNMLAPFIAAVRGAFRFTYGFGFLYDRNFAAEENQNFGND</sequence>